<keyword evidence="2" id="KW-1185">Reference proteome</keyword>
<protein>
    <submittedName>
        <fullName evidence="1">Uncharacterized protein</fullName>
    </submittedName>
</protein>
<proteinExistence type="predicted"/>
<reference evidence="1 2" key="1">
    <citation type="submission" date="2019-07" db="EMBL/GenBank/DDBJ databases">
        <title>Whole genome shotgun sequence of Nocardia ninae NBRC 108245.</title>
        <authorList>
            <person name="Hosoyama A."/>
            <person name="Uohara A."/>
            <person name="Ohji S."/>
            <person name="Ichikawa N."/>
        </authorList>
    </citation>
    <scope>NUCLEOTIDE SEQUENCE [LARGE SCALE GENOMIC DNA]</scope>
    <source>
        <strain evidence="1 2">NBRC 108245</strain>
    </source>
</reference>
<dbReference type="Proteomes" id="UP000321424">
    <property type="component" value="Unassembled WGS sequence"/>
</dbReference>
<evidence type="ECO:0000313" key="1">
    <source>
        <dbReference type="EMBL" id="GEM38545.1"/>
    </source>
</evidence>
<name>A0A511MCZ3_9NOCA</name>
<sequence>MTVHINPKHLDMSELRQKVWAKPSTPDVRPYLIEYMRREMDRARALTNRELLSGKGGDVSANICGALIWPSVVADDEIGWLTEKSEPELSRALDLACKLDVDDDQAAWDELFQIVEKLQ</sequence>
<accession>A0A511MCZ3</accession>
<dbReference type="AlphaFoldDB" id="A0A511MCZ3"/>
<evidence type="ECO:0000313" key="2">
    <source>
        <dbReference type="Proteomes" id="UP000321424"/>
    </source>
</evidence>
<gene>
    <name evidence="1" type="ORF">NN4_30640</name>
</gene>
<dbReference type="RefSeq" id="WP_147130897.1">
    <property type="nucleotide sequence ID" value="NZ_BJXA01000016.1"/>
</dbReference>
<dbReference type="EMBL" id="BJXA01000016">
    <property type="protein sequence ID" value="GEM38545.1"/>
    <property type="molecule type" value="Genomic_DNA"/>
</dbReference>
<comment type="caution">
    <text evidence="1">The sequence shown here is derived from an EMBL/GenBank/DDBJ whole genome shotgun (WGS) entry which is preliminary data.</text>
</comment>
<organism evidence="1 2">
    <name type="scientific">Nocardia ninae NBRC 108245</name>
    <dbReference type="NCBI Taxonomy" id="1210091"/>
    <lineage>
        <taxon>Bacteria</taxon>
        <taxon>Bacillati</taxon>
        <taxon>Actinomycetota</taxon>
        <taxon>Actinomycetes</taxon>
        <taxon>Mycobacteriales</taxon>
        <taxon>Nocardiaceae</taxon>
        <taxon>Nocardia</taxon>
    </lineage>
</organism>
<dbReference type="OrthoDB" id="9977361at2"/>